<keyword evidence="5" id="KW-0479">Metal-binding</keyword>
<organism evidence="10 11">
    <name type="scientific">Lentihominibacter faecis</name>
    <dbReference type="NCBI Taxonomy" id="2764712"/>
    <lineage>
        <taxon>Bacteria</taxon>
        <taxon>Bacillati</taxon>
        <taxon>Bacillota</taxon>
        <taxon>Clostridia</taxon>
        <taxon>Peptostreptococcales</taxon>
        <taxon>Anaerovoracaceae</taxon>
        <taxon>Lentihominibacter</taxon>
    </lineage>
</organism>
<protein>
    <submittedName>
        <fullName evidence="10">CCA tRNA nucleotidyltransferase</fullName>
        <ecNumber evidence="10">2.7.7.72</ecNumber>
    </submittedName>
</protein>
<evidence type="ECO:0000256" key="8">
    <source>
        <dbReference type="RuleBase" id="RU003953"/>
    </source>
</evidence>
<dbReference type="EMBL" id="JACRWC010000084">
    <property type="protein sequence ID" value="MBC5999669.1"/>
    <property type="molecule type" value="Genomic_DNA"/>
</dbReference>
<keyword evidence="8" id="KW-0694">RNA-binding</keyword>
<dbReference type="InterPro" id="IPR050264">
    <property type="entry name" value="Bact_CCA-adding_enz_type3_sf"/>
</dbReference>
<dbReference type="Gene3D" id="3.30.460.10">
    <property type="entry name" value="Beta Polymerase, domain 2"/>
    <property type="match status" value="1"/>
</dbReference>
<dbReference type="GO" id="GO:0008033">
    <property type="term" value="P:tRNA processing"/>
    <property type="evidence" value="ECO:0007669"/>
    <property type="project" value="UniProtKB-KW"/>
</dbReference>
<evidence type="ECO:0000313" key="10">
    <source>
        <dbReference type="EMBL" id="MBC5999669.1"/>
    </source>
</evidence>
<dbReference type="GO" id="GO:0004810">
    <property type="term" value="F:CCA tRNA nucleotidyltransferase activity"/>
    <property type="evidence" value="ECO:0007669"/>
    <property type="project" value="UniProtKB-EC"/>
</dbReference>
<dbReference type="GO" id="GO:0000166">
    <property type="term" value="F:nucleotide binding"/>
    <property type="evidence" value="ECO:0007669"/>
    <property type="project" value="UniProtKB-KW"/>
</dbReference>
<dbReference type="InterPro" id="IPR032828">
    <property type="entry name" value="PolyA_RNA-bd"/>
</dbReference>
<evidence type="ECO:0000256" key="2">
    <source>
        <dbReference type="ARBA" id="ARBA00022679"/>
    </source>
</evidence>
<keyword evidence="7" id="KW-0460">Magnesium</keyword>
<keyword evidence="11" id="KW-1185">Reference proteome</keyword>
<evidence type="ECO:0000256" key="4">
    <source>
        <dbReference type="ARBA" id="ARBA00022695"/>
    </source>
</evidence>
<dbReference type="NCBIfam" id="NF009814">
    <property type="entry name" value="PRK13299.1"/>
    <property type="match status" value="1"/>
</dbReference>
<proteinExistence type="inferred from homology"/>
<dbReference type="PANTHER" id="PTHR46173:SF1">
    <property type="entry name" value="CCA TRNA NUCLEOTIDYLTRANSFERASE 1, MITOCHONDRIAL"/>
    <property type="match status" value="1"/>
</dbReference>
<name>A0A923NE11_9FIRM</name>
<keyword evidence="2 8" id="KW-0808">Transferase</keyword>
<gene>
    <name evidence="10" type="ORF">H8876_06615</name>
</gene>
<dbReference type="SUPFAM" id="SSF81891">
    <property type="entry name" value="Poly A polymerase C-terminal region-like"/>
    <property type="match status" value="1"/>
</dbReference>
<evidence type="ECO:0000259" key="9">
    <source>
        <dbReference type="PROSITE" id="PS51831"/>
    </source>
</evidence>
<dbReference type="CDD" id="cd05398">
    <property type="entry name" value="NT_ClassII-CCAase"/>
    <property type="match status" value="1"/>
</dbReference>
<keyword evidence="4 10" id="KW-0548">Nucleotidyltransferase</keyword>
<evidence type="ECO:0000256" key="7">
    <source>
        <dbReference type="ARBA" id="ARBA00022842"/>
    </source>
</evidence>
<dbReference type="Pfam" id="PF01743">
    <property type="entry name" value="PolyA_pol"/>
    <property type="match status" value="1"/>
</dbReference>
<dbReference type="InterPro" id="IPR006674">
    <property type="entry name" value="HD_domain"/>
</dbReference>
<evidence type="ECO:0000256" key="6">
    <source>
        <dbReference type="ARBA" id="ARBA00022741"/>
    </source>
</evidence>
<evidence type="ECO:0000313" key="11">
    <source>
        <dbReference type="Proteomes" id="UP000644115"/>
    </source>
</evidence>
<evidence type="ECO:0000256" key="1">
    <source>
        <dbReference type="ARBA" id="ARBA00001946"/>
    </source>
</evidence>
<dbReference type="Pfam" id="PF01966">
    <property type="entry name" value="HD"/>
    <property type="match status" value="1"/>
</dbReference>
<dbReference type="Proteomes" id="UP000644115">
    <property type="component" value="Unassembled WGS sequence"/>
</dbReference>
<dbReference type="Gene3D" id="1.10.3090.10">
    <property type="entry name" value="cca-adding enzyme, domain 2"/>
    <property type="match status" value="1"/>
</dbReference>
<dbReference type="RefSeq" id="WP_249287075.1">
    <property type="nucleotide sequence ID" value="NZ_JACRWC010000084.1"/>
</dbReference>
<sequence>MERYAKEQQVLRKLEENGWEAWFVGGCVRDALRGEPCDDIDITTNATPQEVMAVFGAENIIETGLAHGTVTVKPQMAEVTTYRTEGAYTDHRHPDQVTFVRSLREDLKRRDFTINAMAMDCRGILADPFGGREDLKNGVIRAVGDPAERFDEDPLRILRALRFASVLGFAVEEGTAKALHAQRHLLKCISAERIYKEFCKTLLGRDAAKILREYFDVWCVVIPELTPLDGFVQNNPHHDFDVIEHTLQTVKAAAKLADDAGLAPKDKLDLEMTMLFHDIGKPEVYFEDGDGIGHFYGHESVSSDICRRILQRLKADGETIRRVGLLVKQHGIEWKDDRHFLKRRLQRFGVENCRMMLMIRTADLSGQYEKSEEGGLPRWRSQLCRIEEGIDMILKEQMCFSRSSLAIDGRDLMADG</sequence>
<dbReference type="PROSITE" id="PS51831">
    <property type="entry name" value="HD"/>
    <property type="match status" value="1"/>
</dbReference>
<feature type="non-terminal residue" evidence="10">
    <location>
        <position position="416"/>
    </location>
</feature>
<feature type="domain" description="HD" evidence="9">
    <location>
        <begin position="242"/>
        <end position="393"/>
    </location>
</feature>
<comment type="cofactor">
    <cofactor evidence="1">
        <name>Mg(2+)</name>
        <dbReference type="ChEBI" id="CHEBI:18420"/>
    </cofactor>
</comment>
<dbReference type="InterPro" id="IPR043519">
    <property type="entry name" value="NT_sf"/>
</dbReference>
<reference evidence="10" key="1">
    <citation type="submission" date="2020-08" db="EMBL/GenBank/DDBJ databases">
        <authorList>
            <person name="Liu C."/>
            <person name="Sun Q."/>
        </authorList>
    </citation>
    <scope>NUCLEOTIDE SEQUENCE</scope>
    <source>
        <strain evidence="10">BX16</strain>
    </source>
</reference>
<evidence type="ECO:0000256" key="3">
    <source>
        <dbReference type="ARBA" id="ARBA00022694"/>
    </source>
</evidence>
<dbReference type="Pfam" id="PF12627">
    <property type="entry name" value="PolyA_pol_RNAbd"/>
    <property type="match status" value="1"/>
</dbReference>
<dbReference type="AlphaFoldDB" id="A0A923NE11"/>
<keyword evidence="3" id="KW-0819">tRNA processing</keyword>
<dbReference type="InterPro" id="IPR002646">
    <property type="entry name" value="PolA_pol_head_dom"/>
</dbReference>
<dbReference type="GO" id="GO:0046872">
    <property type="term" value="F:metal ion binding"/>
    <property type="evidence" value="ECO:0007669"/>
    <property type="project" value="UniProtKB-KW"/>
</dbReference>
<dbReference type="SUPFAM" id="SSF81301">
    <property type="entry name" value="Nucleotidyltransferase"/>
    <property type="match status" value="1"/>
</dbReference>
<keyword evidence="6" id="KW-0547">Nucleotide-binding</keyword>
<dbReference type="GO" id="GO:0000049">
    <property type="term" value="F:tRNA binding"/>
    <property type="evidence" value="ECO:0007669"/>
    <property type="project" value="TreeGrafter"/>
</dbReference>
<comment type="caution">
    <text evidence="10">The sequence shown here is derived from an EMBL/GenBank/DDBJ whole genome shotgun (WGS) entry which is preliminary data.</text>
</comment>
<evidence type="ECO:0000256" key="5">
    <source>
        <dbReference type="ARBA" id="ARBA00022723"/>
    </source>
</evidence>
<accession>A0A923NE11</accession>
<dbReference type="EC" id="2.7.7.72" evidence="10"/>
<comment type="similarity">
    <text evidence="8">Belongs to the tRNA nucleotidyltransferase/poly(A) polymerase family.</text>
</comment>
<dbReference type="PANTHER" id="PTHR46173">
    <property type="entry name" value="CCA TRNA NUCLEOTIDYLTRANSFERASE 1, MITOCHONDRIAL"/>
    <property type="match status" value="1"/>
</dbReference>